<sequence>MPIFFESPACPTNCKECKVKDARNTECNVNKCDVGYGLKDSNKTCIQCPTHCQTCTDVKKDGVMVCDTCSFYYQLNDGQCAACPPNCLECSESNGAMVCSKCQSHHVMMDDKSCKG</sequence>
<comment type="caution">
    <text evidence="1">The sequence shown here is derived from an EMBL/GenBank/DDBJ whole genome shotgun (WGS) entry which is preliminary data.</text>
</comment>
<keyword evidence="2" id="KW-1185">Reference proteome</keyword>
<protein>
    <submittedName>
        <fullName evidence="1">Uncharacterized protein</fullName>
    </submittedName>
</protein>
<dbReference type="Gene3D" id="2.10.220.10">
    <property type="entry name" value="Hormone Receptor, Insulin-like Growth Factor Receptor 1, Chain A, domain 2"/>
    <property type="match status" value="1"/>
</dbReference>
<proteinExistence type="predicted"/>
<accession>A0AAD9KJM8</accession>
<evidence type="ECO:0000313" key="2">
    <source>
        <dbReference type="Proteomes" id="UP001209878"/>
    </source>
</evidence>
<dbReference type="AlphaFoldDB" id="A0AAD9KJM8"/>
<reference evidence="1" key="1">
    <citation type="journal article" date="2023" name="Mol. Biol. Evol.">
        <title>Third-Generation Sequencing Reveals the Adaptive Role of the Epigenome in Three Deep-Sea Polychaetes.</title>
        <authorList>
            <person name="Perez M."/>
            <person name="Aroh O."/>
            <person name="Sun Y."/>
            <person name="Lan Y."/>
            <person name="Juniper S.K."/>
            <person name="Young C.R."/>
            <person name="Angers B."/>
            <person name="Qian P.Y."/>
        </authorList>
    </citation>
    <scope>NUCLEOTIDE SEQUENCE</scope>
    <source>
        <strain evidence="1">R07B-5</strain>
    </source>
</reference>
<gene>
    <name evidence="1" type="ORF">NP493_925g02012</name>
</gene>
<dbReference type="SUPFAM" id="SSF57184">
    <property type="entry name" value="Growth factor receptor domain"/>
    <property type="match status" value="1"/>
</dbReference>
<organism evidence="1 2">
    <name type="scientific">Ridgeia piscesae</name>
    <name type="common">Tubeworm</name>
    <dbReference type="NCBI Taxonomy" id="27915"/>
    <lineage>
        <taxon>Eukaryota</taxon>
        <taxon>Metazoa</taxon>
        <taxon>Spiralia</taxon>
        <taxon>Lophotrochozoa</taxon>
        <taxon>Annelida</taxon>
        <taxon>Polychaeta</taxon>
        <taxon>Sedentaria</taxon>
        <taxon>Canalipalpata</taxon>
        <taxon>Sabellida</taxon>
        <taxon>Siboglinidae</taxon>
        <taxon>Ridgeia</taxon>
    </lineage>
</organism>
<dbReference type="EMBL" id="JAODUO010000925">
    <property type="protein sequence ID" value="KAK2172834.1"/>
    <property type="molecule type" value="Genomic_DNA"/>
</dbReference>
<name>A0AAD9KJM8_RIDPI</name>
<evidence type="ECO:0000313" key="1">
    <source>
        <dbReference type="EMBL" id="KAK2172834.1"/>
    </source>
</evidence>
<dbReference type="InterPro" id="IPR009030">
    <property type="entry name" value="Growth_fac_rcpt_cys_sf"/>
</dbReference>
<dbReference type="Proteomes" id="UP001209878">
    <property type="component" value="Unassembled WGS sequence"/>
</dbReference>